<sequence length="337" mass="37092">MISRRQFSQALAVTGVAAPLVAAAGAGTANGQTARTMQSGKPAWGAIKQVRAGLLDVGYAEMGPADGPVTILLHGWPYDIHSFVDVAPALAAQGHRVLIPYLRGYGPTRFLHARTKRNGQPAAVASDLIAFMDALKIQKATLAGFDWGARTACVTAALWPERVKALVSVSGYLIISLAANREPLSPQAELGWWYQFYFSTERGEKGYTQNTYEFNKLIWKLASPRWNFDEATYAQSATAWKNPDHVAIVIHNYRWRLELAEGEHRYDGLERKLRARPAISVPTITIASDFDGPNKSGAGYRDRFTGRYEHRILDGIGHNVPQEAPEAFTRAVLDASR</sequence>
<name>A0ABU4SSM2_9PSEU</name>
<proteinExistence type="predicted"/>
<dbReference type="GO" id="GO:0016787">
    <property type="term" value="F:hydrolase activity"/>
    <property type="evidence" value="ECO:0007669"/>
    <property type="project" value="UniProtKB-KW"/>
</dbReference>
<feature type="signal peptide" evidence="1">
    <location>
        <begin position="1"/>
        <end position="22"/>
    </location>
</feature>
<comment type="caution">
    <text evidence="3">The sequence shown here is derived from an EMBL/GenBank/DDBJ whole genome shotgun (WGS) entry which is preliminary data.</text>
</comment>
<keyword evidence="1" id="KW-0732">Signal</keyword>
<dbReference type="PANTHER" id="PTHR43798">
    <property type="entry name" value="MONOACYLGLYCEROL LIPASE"/>
    <property type="match status" value="1"/>
</dbReference>
<keyword evidence="4" id="KW-1185">Reference proteome</keyword>
<evidence type="ECO:0000313" key="3">
    <source>
        <dbReference type="EMBL" id="MDX8028889.1"/>
    </source>
</evidence>
<dbReference type="InterPro" id="IPR006311">
    <property type="entry name" value="TAT_signal"/>
</dbReference>
<feature type="domain" description="AB hydrolase-1" evidence="2">
    <location>
        <begin position="71"/>
        <end position="177"/>
    </location>
</feature>
<evidence type="ECO:0000259" key="2">
    <source>
        <dbReference type="Pfam" id="PF00561"/>
    </source>
</evidence>
<accession>A0ABU4SSM2</accession>
<dbReference type="PROSITE" id="PS51318">
    <property type="entry name" value="TAT"/>
    <property type="match status" value="1"/>
</dbReference>
<dbReference type="PRINTS" id="PR00412">
    <property type="entry name" value="EPOXHYDRLASE"/>
</dbReference>
<dbReference type="PANTHER" id="PTHR43798:SF33">
    <property type="entry name" value="HYDROLASE, PUTATIVE (AFU_ORTHOLOGUE AFUA_2G14860)-RELATED"/>
    <property type="match status" value="1"/>
</dbReference>
<keyword evidence="3" id="KW-0378">Hydrolase</keyword>
<feature type="chain" id="PRO_5046786461" evidence="1">
    <location>
        <begin position="23"/>
        <end position="337"/>
    </location>
</feature>
<protein>
    <submittedName>
        <fullName evidence="3">Alpha/beta hydrolase</fullName>
    </submittedName>
</protein>
<dbReference type="SUPFAM" id="SSF53474">
    <property type="entry name" value="alpha/beta-Hydrolases"/>
    <property type="match status" value="1"/>
</dbReference>
<dbReference type="InterPro" id="IPR029058">
    <property type="entry name" value="AB_hydrolase_fold"/>
</dbReference>
<dbReference type="InterPro" id="IPR000073">
    <property type="entry name" value="AB_hydrolase_1"/>
</dbReference>
<dbReference type="Gene3D" id="3.40.50.1820">
    <property type="entry name" value="alpha/beta hydrolase"/>
    <property type="match status" value="1"/>
</dbReference>
<reference evidence="3 4" key="1">
    <citation type="submission" date="2023-11" db="EMBL/GenBank/DDBJ databases">
        <title>Lentzea sokolovensis, sp. nov., Lentzea kristufkii, sp. nov., and Lentzea miocenensis, sp. nov., rare actinobacteria from Sokolov Coal Basin, Miocene lacustrine sediment, Czech Republic.</title>
        <authorList>
            <person name="Lara A."/>
            <person name="Kotroba L."/>
            <person name="Nouioui I."/>
            <person name="Neumann-Schaal M."/>
            <person name="Mast Y."/>
            <person name="Chronakova A."/>
        </authorList>
    </citation>
    <scope>NUCLEOTIDE SEQUENCE [LARGE SCALE GENOMIC DNA]</scope>
    <source>
        <strain evidence="3 4">BCCO 10_0856</strain>
    </source>
</reference>
<organism evidence="3 4">
    <name type="scientific">Lentzea miocenica</name>
    <dbReference type="NCBI Taxonomy" id="3095431"/>
    <lineage>
        <taxon>Bacteria</taxon>
        <taxon>Bacillati</taxon>
        <taxon>Actinomycetota</taxon>
        <taxon>Actinomycetes</taxon>
        <taxon>Pseudonocardiales</taxon>
        <taxon>Pseudonocardiaceae</taxon>
        <taxon>Lentzea</taxon>
    </lineage>
</organism>
<dbReference type="InterPro" id="IPR000639">
    <property type="entry name" value="Epox_hydrolase-like"/>
</dbReference>
<evidence type="ECO:0000313" key="4">
    <source>
        <dbReference type="Proteomes" id="UP001285521"/>
    </source>
</evidence>
<evidence type="ECO:0000256" key="1">
    <source>
        <dbReference type="SAM" id="SignalP"/>
    </source>
</evidence>
<dbReference type="RefSeq" id="WP_319963890.1">
    <property type="nucleotide sequence ID" value="NZ_JAXAVW010000001.1"/>
</dbReference>
<gene>
    <name evidence="3" type="ORF">SK803_01645</name>
</gene>
<dbReference type="InterPro" id="IPR050266">
    <property type="entry name" value="AB_hydrolase_sf"/>
</dbReference>
<dbReference type="Proteomes" id="UP001285521">
    <property type="component" value="Unassembled WGS sequence"/>
</dbReference>
<dbReference type="EMBL" id="JAXAVW010000001">
    <property type="protein sequence ID" value="MDX8028889.1"/>
    <property type="molecule type" value="Genomic_DNA"/>
</dbReference>
<dbReference type="Pfam" id="PF00561">
    <property type="entry name" value="Abhydrolase_1"/>
    <property type="match status" value="1"/>
</dbReference>